<keyword evidence="4" id="KW-0328">Glycosyltransferase</keyword>
<dbReference type="GO" id="GO:0004850">
    <property type="term" value="F:uridine phosphorylase activity"/>
    <property type="evidence" value="ECO:0007669"/>
    <property type="project" value="UniProtKB-EC"/>
</dbReference>
<dbReference type="Proteomes" id="UP000230914">
    <property type="component" value="Unassembled WGS sequence"/>
</dbReference>
<organism evidence="8 9">
    <name type="scientific">Ilumatobacter coccineus</name>
    <dbReference type="NCBI Taxonomy" id="467094"/>
    <lineage>
        <taxon>Bacteria</taxon>
        <taxon>Bacillati</taxon>
        <taxon>Actinomycetota</taxon>
        <taxon>Acidimicrobiia</taxon>
        <taxon>Acidimicrobiales</taxon>
        <taxon>Ilumatobacteraceae</taxon>
        <taxon>Ilumatobacter</taxon>
    </lineage>
</organism>
<evidence type="ECO:0000256" key="3">
    <source>
        <dbReference type="ARBA" id="ARBA00021980"/>
    </source>
</evidence>
<accession>A0A2G6KFN3</accession>
<comment type="caution">
    <text evidence="8">The sequence shown here is derived from an EMBL/GenBank/DDBJ whole genome shotgun (WGS) entry which is preliminary data.</text>
</comment>
<dbReference type="GO" id="GO:0005829">
    <property type="term" value="C:cytosol"/>
    <property type="evidence" value="ECO:0007669"/>
    <property type="project" value="TreeGrafter"/>
</dbReference>
<dbReference type="EC" id="2.4.2.3" evidence="2"/>
<dbReference type="Gene3D" id="3.40.50.1580">
    <property type="entry name" value="Nucleoside phosphorylase domain"/>
    <property type="match status" value="1"/>
</dbReference>
<dbReference type="Pfam" id="PF01048">
    <property type="entry name" value="PNP_UDP_1"/>
    <property type="match status" value="1"/>
</dbReference>
<dbReference type="PANTHER" id="PTHR43691">
    <property type="entry name" value="URIDINE PHOSPHORYLASE"/>
    <property type="match status" value="1"/>
</dbReference>
<evidence type="ECO:0000313" key="9">
    <source>
        <dbReference type="Proteomes" id="UP000230914"/>
    </source>
</evidence>
<proteinExistence type="inferred from homology"/>
<dbReference type="CDD" id="cd17765">
    <property type="entry name" value="PNP_ThPNP_like"/>
    <property type="match status" value="1"/>
</dbReference>
<dbReference type="InterPro" id="IPR000845">
    <property type="entry name" value="Nucleoside_phosphorylase_d"/>
</dbReference>
<sequence>MGRAIHGGTAQIDTHLSWHAEGEFTNLSGGGVIEAKHPPSLGARQRNTFPTSRRASTLDGMPIHIRAENGDYAPAVLCPGDPRRAAYIAETFFDPGYRCVNEERGMLGFTGTFEGSPISVQTTGMGAPSSGIVFEELIMLGAKRLIRVGTCGALQDGMSMGDTVLGISATAEDTTPLRVAQMSSYAPTATFELAETAAQLSRESGSTVHVGPIITSGVFYDPDPNTFARWKRTGHIGVDMEAAMMYTIAAIKGVEALAMMTVSDLLEVTGETTRISDEELKAGVDKMMRLACRVAVS</sequence>
<evidence type="ECO:0000313" key="8">
    <source>
        <dbReference type="EMBL" id="PIE34477.1"/>
    </source>
</evidence>
<dbReference type="PROSITE" id="PS01232">
    <property type="entry name" value="PNP_UDP_1"/>
    <property type="match status" value="1"/>
</dbReference>
<evidence type="ECO:0000256" key="6">
    <source>
        <dbReference type="ARBA" id="ARBA00048447"/>
    </source>
</evidence>
<reference evidence="8 9" key="1">
    <citation type="submission" date="2017-10" db="EMBL/GenBank/DDBJ databases">
        <title>Novel microbial diversity and functional potential in the marine mammal oral microbiome.</title>
        <authorList>
            <person name="Dudek N.K."/>
            <person name="Sun C.L."/>
            <person name="Burstein D."/>
            <person name="Kantor R.S."/>
            <person name="Aliaga Goltsman D.S."/>
            <person name="Bik E.M."/>
            <person name="Thomas B.C."/>
            <person name="Banfield J.F."/>
            <person name="Relman D.A."/>
        </authorList>
    </citation>
    <scope>NUCLEOTIDE SEQUENCE [LARGE SCALE GENOMIC DNA]</scope>
    <source>
        <strain evidence="8">DOLJORAL78_61_10</strain>
    </source>
</reference>
<dbReference type="GO" id="GO:0004731">
    <property type="term" value="F:purine-nucleoside phosphorylase activity"/>
    <property type="evidence" value="ECO:0007669"/>
    <property type="project" value="TreeGrafter"/>
</dbReference>
<name>A0A2G6KFN3_9ACTN</name>
<dbReference type="PANTHER" id="PTHR43691:SF11">
    <property type="entry name" value="FI09636P-RELATED"/>
    <property type="match status" value="1"/>
</dbReference>
<protein>
    <recommendedName>
        <fullName evidence="3">Uridine phosphorylase</fullName>
        <ecNumber evidence="2">2.4.2.3</ecNumber>
    </recommendedName>
</protein>
<evidence type="ECO:0000256" key="4">
    <source>
        <dbReference type="ARBA" id="ARBA00022676"/>
    </source>
</evidence>
<dbReference type="InterPro" id="IPR035994">
    <property type="entry name" value="Nucleoside_phosphorylase_sf"/>
</dbReference>
<dbReference type="AlphaFoldDB" id="A0A2G6KFN3"/>
<comment type="catalytic activity">
    <reaction evidence="6">
        <text>uridine + phosphate = alpha-D-ribose 1-phosphate + uracil</text>
        <dbReference type="Rhea" id="RHEA:24388"/>
        <dbReference type="ChEBI" id="CHEBI:16704"/>
        <dbReference type="ChEBI" id="CHEBI:17568"/>
        <dbReference type="ChEBI" id="CHEBI:43474"/>
        <dbReference type="ChEBI" id="CHEBI:57720"/>
        <dbReference type="EC" id="2.4.2.3"/>
    </reaction>
</comment>
<feature type="domain" description="Nucleoside phosphorylase" evidence="7">
    <location>
        <begin position="76"/>
        <end position="292"/>
    </location>
</feature>
<dbReference type="InterPro" id="IPR018016">
    <property type="entry name" value="Nucleoside_phosphorylase_CS"/>
</dbReference>
<evidence type="ECO:0000259" key="7">
    <source>
        <dbReference type="Pfam" id="PF01048"/>
    </source>
</evidence>
<keyword evidence="5" id="KW-0808">Transferase</keyword>
<evidence type="ECO:0000256" key="5">
    <source>
        <dbReference type="ARBA" id="ARBA00022679"/>
    </source>
</evidence>
<comment type="similarity">
    <text evidence="1">Belongs to the PNP/UDP phosphorylase family.</text>
</comment>
<evidence type="ECO:0000256" key="2">
    <source>
        <dbReference type="ARBA" id="ARBA00011888"/>
    </source>
</evidence>
<dbReference type="EMBL" id="PDSL01000019">
    <property type="protein sequence ID" value="PIE34477.1"/>
    <property type="molecule type" value="Genomic_DNA"/>
</dbReference>
<gene>
    <name evidence="8" type="ORF">CSA55_00890</name>
</gene>
<evidence type="ECO:0000256" key="1">
    <source>
        <dbReference type="ARBA" id="ARBA00010456"/>
    </source>
</evidence>
<dbReference type="GO" id="GO:0006152">
    <property type="term" value="P:purine nucleoside catabolic process"/>
    <property type="evidence" value="ECO:0007669"/>
    <property type="project" value="TreeGrafter"/>
</dbReference>
<dbReference type="SUPFAM" id="SSF53167">
    <property type="entry name" value="Purine and uridine phosphorylases"/>
    <property type="match status" value="1"/>
</dbReference>